<keyword evidence="5 9" id="KW-0812">Transmembrane</keyword>
<dbReference type="InterPro" id="IPR051084">
    <property type="entry name" value="H+-coupled_symporters"/>
</dbReference>
<evidence type="ECO:0000256" key="9">
    <source>
        <dbReference type="SAM" id="Phobius"/>
    </source>
</evidence>
<dbReference type="AlphaFoldDB" id="A0A848IPD8"/>
<dbReference type="PROSITE" id="PS00216">
    <property type="entry name" value="SUGAR_TRANSPORT_1"/>
    <property type="match status" value="1"/>
</dbReference>
<dbReference type="PROSITE" id="PS00217">
    <property type="entry name" value="SUGAR_TRANSPORT_2"/>
    <property type="match status" value="1"/>
</dbReference>
<evidence type="ECO:0000256" key="1">
    <source>
        <dbReference type="ARBA" id="ARBA00004651"/>
    </source>
</evidence>
<evidence type="ECO:0000256" key="8">
    <source>
        <dbReference type="ARBA" id="ARBA00023136"/>
    </source>
</evidence>
<feature type="transmembrane region" description="Helical" evidence="9">
    <location>
        <begin position="384"/>
        <end position="410"/>
    </location>
</feature>
<evidence type="ECO:0000256" key="6">
    <source>
        <dbReference type="ARBA" id="ARBA00022847"/>
    </source>
</evidence>
<dbReference type="Pfam" id="PF07690">
    <property type="entry name" value="MFS_1"/>
    <property type="match status" value="1"/>
</dbReference>
<keyword evidence="4" id="KW-1003">Cell membrane</keyword>
<feature type="domain" description="Major facilitator superfamily (MFS) profile" evidence="10">
    <location>
        <begin position="71"/>
        <end position="480"/>
    </location>
</feature>
<dbReference type="PANTHER" id="PTHR43528:SF3">
    <property type="entry name" value="CITRATE-PROTON SYMPORTER"/>
    <property type="match status" value="1"/>
</dbReference>
<keyword evidence="6" id="KW-0769">Symport</keyword>
<sequence>MFGYGLSALLRLAGPSLTDQFVDTYRSDQSRRLPIITSLTLTGDTEVISAPAREPAILVSATGEPANKTRLILSTALGNGLEIFDFTVFSFFAGFIGNAFFPAKDPFISLLLAVGTFGAGFLARPIGAVVIGGYADRVGRRSGMTLSILLMAAGTATIALCPQYNRIGIAAPFIVLAGRLLQGFAAGGEVGAATTYLMESAAWNRRGYMVSWQMVSQGAAATLGAVCGFSLSRFMNPESLAAWGWRIPFLLGTLIAPVGYYIRRHLPESEPAGGTDHRIKIVALLTDYRKKLVTAILVLMSQSVTMYVVVFFMPSYLTRVMHFAPASGFLAATVSSITLTVVAFIGGRLVDRMPCRKPLVMCATSLSAALCLPAFFILTHACNLGVVIVVVFLMTACLSSGLVATLLLLMEMFPASVRATGSATAVAIAVTLFGGTAQLAVTALIAKTGDPMFAGYYVLIFNAISITVLAFYREIKPETK</sequence>
<dbReference type="EMBL" id="JABBGJ010000076">
    <property type="protein sequence ID" value="NMM04218.1"/>
    <property type="molecule type" value="Genomic_DNA"/>
</dbReference>
<evidence type="ECO:0000256" key="4">
    <source>
        <dbReference type="ARBA" id="ARBA00022475"/>
    </source>
</evidence>
<dbReference type="InterPro" id="IPR005829">
    <property type="entry name" value="Sugar_transporter_CS"/>
</dbReference>
<feature type="transmembrane region" description="Helical" evidence="9">
    <location>
        <begin position="323"/>
        <end position="346"/>
    </location>
</feature>
<dbReference type="PROSITE" id="PS50850">
    <property type="entry name" value="MFS"/>
    <property type="match status" value="1"/>
</dbReference>
<evidence type="ECO:0000313" key="12">
    <source>
        <dbReference type="Proteomes" id="UP000544134"/>
    </source>
</evidence>
<feature type="transmembrane region" description="Helical" evidence="9">
    <location>
        <begin position="146"/>
        <end position="165"/>
    </location>
</feature>
<dbReference type="Gene3D" id="1.20.1250.20">
    <property type="entry name" value="MFS general substrate transporter like domains"/>
    <property type="match status" value="2"/>
</dbReference>
<evidence type="ECO:0000256" key="3">
    <source>
        <dbReference type="ARBA" id="ARBA00022448"/>
    </source>
</evidence>
<dbReference type="InterPro" id="IPR036259">
    <property type="entry name" value="MFS_trans_sf"/>
</dbReference>
<keyword evidence="3" id="KW-0813">Transport</keyword>
<evidence type="ECO:0000256" key="7">
    <source>
        <dbReference type="ARBA" id="ARBA00022989"/>
    </source>
</evidence>
<evidence type="ECO:0000256" key="5">
    <source>
        <dbReference type="ARBA" id="ARBA00022692"/>
    </source>
</evidence>
<dbReference type="RefSeq" id="WP_169490983.1">
    <property type="nucleotide sequence ID" value="NZ_JABBGJ010000076.1"/>
</dbReference>
<dbReference type="InterPro" id="IPR020846">
    <property type="entry name" value="MFS_dom"/>
</dbReference>
<comment type="caution">
    <text evidence="11">The sequence shown here is derived from an EMBL/GenBank/DDBJ whole genome shotgun (WGS) entry which is preliminary data.</text>
</comment>
<evidence type="ECO:0000259" key="10">
    <source>
        <dbReference type="PROSITE" id="PS50850"/>
    </source>
</evidence>
<feature type="transmembrane region" description="Helical" evidence="9">
    <location>
        <begin position="292"/>
        <end position="317"/>
    </location>
</feature>
<comment type="similarity">
    <text evidence="2">Belongs to the major facilitator superfamily. Metabolite:H+ Symporter (MHS) family (TC 2.A.1.6) family.</text>
</comment>
<evidence type="ECO:0000256" key="2">
    <source>
        <dbReference type="ARBA" id="ARBA00008240"/>
    </source>
</evidence>
<dbReference type="SUPFAM" id="SSF103473">
    <property type="entry name" value="MFS general substrate transporter"/>
    <property type="match status" value="1"/>
</dbReference>
<proteinExistence type="inferred from homology"/>
<keyword evidence="8 9" id="KW-0472">Membrane</keyword>
<dbReference type="PANTHER" id="PTHR43528">
    <property type="entry name" value="ALPHA-KETOGLUTARATE PERMEASE"/>
    <property type="match status" value="1"/>
</dbReference>
<organism evidence="11 12">
    <name type="scientific">Paraburkholderia polaris</name>
    <dbReference type="NCBI Taxonomy" id="2728848"/>
    <lineage>
        <taxon>Bacteria</taxon>
        <taxon>Pseudomonadati</taxon>
        <taxon>Pseudomonadota</taxon>
        <taxon>Betaproteobacteria</taxon>
        <taxon>Burkholderiales</taxon>
        <taxon>Burkholderiaceae</taxon>
        <taxon>Paraburkholderia</taxon>
    </lineage>
</organism>
<evidence type="ECO:0000313" key="11">
    <source>
        <dbReference type="EMBL" id="NMM04218.1"/>
    </source>
</evidence>
<dbReference type="GO" id="GO:0005886">
    <property type="term" value="C:plasma membrane"/>
    <property type="evidence" value="ECO:0007669"/>
    <property type="project" value="UniProtKB-SubCell"/>
</dbReference>
<feature type="transmembrane region" description="Helical" evidence="9">
    <location>
        <begin position="422"/>
        <end position="446"/>
    </location>
</feature>
<gene>
    <name evidence="11" type="ORF">HHL24_41000</name>
</gene>
<feature type="transmembrane region" description="Helical" evidence="9">
    <location>
        <begin position="243"/>
        <end position="262"/>
    </location>
</feature>
<name>A0A848IPD8_9BURK</name>
<keyword evidence="7 9" id="KW-1133">Transmembrane helix</keyword>
<feature type="transmembrane region" description="Helical" evidence="9">
    <location>
        <begin position="210"/>
        <end position="231"/>
    </location>
</feature>
<protein>
    <submittedName>
        <fullName evidence="11">MFS transporter</fullName>
    </submittedName>
</protein>
<dbReference type="InterPro" id="IPR011701">
    <property type="entry name" value="MFS"/>
</dbReference>
<feature type="transmembrane region" description="Helical" evidence="9">
    <location>
        <begin position="452"/>
        <end position="472"/>
    </location>
</feature>
<feature type="transmembrane region" description="Helical" evidence="9">
    <location>
        <begin position="358"/>
        <end position="378"/>
    </location>
</feature>
<dbReference type="FunFam" id="1.20.1250.20:FF:000001">
    <property type="entry name" value="Dicarboxylate MFS transporter"/>
    <property type="match status" value="1"/>
</dbReference>
<dbReference type="GO" id="GO:0015293">
    <property type="term" value="F:symporter activity"/>
    <property type="evidence" value="ECO:0007669"/>
    <property type="project" value="UniProtKB-KW"/>
</dbReference>
<dbReference type="Proteomes" id="UP000544134">
    <property type="component" value="Unassembled WGS sequence"/>
</dbReference>
<reference evidence="11 12" key="1">
    <citation type="submission" date="2020-04" db="EMBL/GenBank/DDBJ databases">
        <title>Paraburkholderia sp. RP-4-7 isolated from soil.</title>
        <authorList>
            <person name="Dahal R.H."/>
        </authorList>
    </citation>
    <scope>NUCLEOTIDE SEQUENCE [LARGE SCALE GENOMIC DNA]</scope>
    <source>
        <strain evidence="11 12">RP-4-7</strain>
    </source>
</reference>
<feature type="transmembrane region" description="Helical" evidence="9">
    <location>
        <begin position="171"/>
        <end position="198"/>
    </location>
</feature>
<accession>A0A848IPD8</accession>
<keyword evidence="12" id="KW-1185">Reference proteome</keyword>
<comment type="subcellular location">
    <subcellularLocation>
        <location evidence="1">Cell membrane</location>
        <topology evidence="1">Multi-pass membrane protein</topology>
    </subcellularLocation>
</comment>
<feature type="transmembrane region" description="Helical" evidence="9">
    <location>
        <begin position="107"/>
        <end position="134"/>
    </location>
</feature>